<evidence type="ECO:0000313" key="2">
    <source>
        <dbReference type="Proteomes" id="UP000789405"/>
    </source>
</evidence>
<dbReference type="EMBL" id="CAJVPY010007043">
    <property type="protein sequence ID" value="CAG8674213.1"/>
    <property type="molecule type" value="Genomic_DNA"/>
</dbReference>
<sequence length="179" mass="20909">MWISLDSSIDVCTQYRFRKFKYGQHTADSEGVLIEVLNRIKTLFQEMCSSELLYSQDSYQPSIQYYDIHEENSQNLEDFDPNADLWDALNYYKSSQIVNNESSFPEDQSEYWEKNEHLESLESSEAVLDNNFLAISISSKQTPQKHKLKSALEFILNALSLSSSETNQKRSRFDDENDE</sequence>
<evidence type="ECO:0000313" key="1">
    <source>
        <dbReference type="EMBL" id="CAG8674213.1"/>
    </source>
</evidence>
<keyword evidence="2" id="KW-1185">Reference proteome</keyword>
<organism evidence="1 2">
    <name type="scientific">Dentiscutata erythropus</name>
    <dbReference type="NCBI Taxonomy" id="1348616"/>
    <lineage>
        <taxon>Eukaryota</taxon>
        <taxon>Fungi</taxon>
        <taxon>Fungi incertae sedis</taxon>
        <taxon>Mucoromycota</taxon>
        <taxon>Glomeromycotina</taxon>
        <taxon>Glomeromycetes</taxon>
        <taxon>Diversisporales</taxon>
        <taxon>Gigasporaceae</taxon>
        <taxon>Dentiscutata</taxon>
    </lineage>
</organism>
<comment type="caution">
    <text evidence="1">The sequence shown here is derived from an EMBL/GenBank/DDBJ whole genome shotgun (WGS) entry which is preliminary data.</text>
</comment>
<gene>
    <name evidence="1" type="ORF">DERYTH_LOCUS11422</name>
</gene>
<protein>
    <submittedName>
        <fullName evidence="1">2855_t:CDS:1</fullName>
    </submittedName>
</protein>
<reference evidence="1" key="1">
    <citation type="submission" date="2021-06" db="EMBL/GenBank/DDBJ databases">
        <authorList>
            <person name="Kallberg Y."/>
            <person name="Tangrot J."/>
            <person name="Rosling A."/>
        </authorList>
    </citation>
    <scope>NUCLEOTIDE SEQUENCE</scope>
    <source>
        <strain evidence="1">MA453B</strain>
    </source>
</reference>
<proteinExistence type="predicted"/>
<accession>A0A9N9HCH3</accession>
<name>A0A9N9HCH3_9GLOM</name>
<dbReference type="AlphaFoldDB" id="A0A9N9HCH3"/>
<dbReference type="Proteomes" id="UP000789405">
    <property type="component" value="Unassembled WGS sequence"/>
</dbReference>